<gene>
    <name evidence="1" type="ORF">BEP19_08715</name>
</gene>
<dbReference type="Proteomes" id="UP000284219">
    <property type="component" value="Unassembled WGS sequence"/>
</dbReference>
<sequence length="334" mass="37356">MTEHRTRLTASEVAALWGSYQSNTMAVCIFNYFLHHVDDSEVRELLEYTLTMTENDVKKIKRIIQQANHPLPIGFTEADVNVKAPRLYSNAIYLYYIKNMTKIAIATYGVSLAAAVNSAVRDFLSSGIIEATHLYNKAAELLLQKGLYIRTPYIVTPNTLDFVSEQNYLGGILNMNPRPLNAIEITHLQANTQTNTIGQFLMMGFSQVAENKKVRQYLMRGVDISKKHVKVLNSILVEDNLPAPVAWDLDVSDSTVAPFSDKLMLFHTTALIASGISNYATSSAASLRLDIATTYTRLTGEIARYAIDGTKLMIENSWLEEPPQNIDRKEVANV</sequence>
<proteinExistence type="predicted"/>
<reference evidence="1 2" key="1">
    <citation type="submission" date="2016-08" db="EMBL/GenBank/DDBJ databases">
        <title>Novel Firmicute Genomes.</title>
        <authorList>
            <person name="Poppleton D.I."/>
            <person name="Gribaldo S."/>
        </authorList>
    </citation>
    <scope>NUCLEOTIDE SEQUENCE [LARGE SCALE GENOMIC DNA]</scope>
    <source>
        <strain evidence="1 2">RAOx-1</strain>
    </source>
</reference>
<dbReference type="Gene3D" id="1.20.1260.10">
    <property type="match status" value="2"/>
</dbReference>
<dbReference type="Pfam" id="PF11553">
    <property type="entry name" value="DUF3231"/>
    <property type="match status" value="2"/>
</dbReference>
<evidence type="ECO:0000313" key="1">
    <source>
        <dbReference type="EMBL" id="RKD24459.1"/>
    </source>
</evidence>
<protein>
    <recommendedName>
        <fullName evidence="3">DUF3231 family protein</fullName>
    </recommendedName>
</protein>
<dbReference type="InterPro" id="IPR012347">
    <property type="entry name" value="Ferritin-like"/>
</dbReference>
<dbReference type="AlphaFoldDB" id="A0A419SKI3"/>
<dbReference type="RefSeq" id="WP_120189757.1">
    <property type="nucleotide sequence ID" value="NZ_MCHY01000008.1"/>
</dbReference>
<organism evidence="1 2">
    <name type="scientific">Ammoniphilus oxalaticus</name>
    <dbReference type="NCBI Taxonomy" id="66863"/>
    <lineage>
        <taxon>Bacteria</taxon>
        <taxon>Bacillati</taxon>
        <taxon>Bacillota</taxon>
        <taxon>Bacilli</taxon>
        <taxon>Bacillales</taxon>
        <taxon>Paenibacillaceae</taxon>
        <taxon>Aneurinibacillus group</taxon>
        <taxon>Ammoniphilus</taxon>
    </lineage>
</organism>
<evidence type="ECO:0000313" key="2">
    <source>
        <dbReference type="Proteomes" id="UP000284219"/>
    </source>
</evidence>
<evidence type="ECO:0008006" key="3">
    <source>
        <dbReference type="Google" id="ProtNLM"/>
    </source>
</evidence>
<keyword evidence="2" id="KW-1185">Reference proteome</keyword>
<dbReference type="EMBL" id="MCHY01000008">
    <property type="protein sequence ID" value="RKD24459.1"/>
    <property type="molecule type" value="Genomic_DNA"/>
</dbReference>
<dbReference type="OrthoDB" id="1675670at2"/>
<dbReference type="InterPro" id="IPR021617">
    <property type="entry name" value="DUF3231"/>
</dbReference>
<accession>A0A419SKI3</accession>
<comment type="caution">
    <text evidence="1">The sequence shown here is derived from an EMBL/GenBank/DDBJ whole genome shotgun (WGS) entry which is preliminary data.</text>
</comment>
<name>A0A419SKI3_9BACL</name>